<proteinExistence type="inferred from homology"/>
<evidence type="ECO:0000256" key="1">
    <source>
        <dbReference type="ARBA" id="ARBA00001933"/>
    </source>
</evidence>
<dbReference type="InterPro" id="IPR015424">
    <property type="entry name" value="PyrdxlP-dep_Trfase"/>
</dbReference>
<feature type="modified residue" description="N6-(pyridoxal phosphate)lysine" evidence="12">
    <location>
        <position position="228"/>
    </location>
</feature>
<evidence type="ECO:0000313" key="15">
    <source>
        <dbReference type="Proteomes" id="UP000264217"/>
    </source>
</evidence>
<dbReference type="HAMAP" id="MF_01023">
    <property type="entry name" value="HisC_aminotrans_2"/>
    <property type="match status" value="1"/>
</dbReference>
<dbReference type="OrthoDB" id="9813612at2"/>
<evidence type="ECO:0000256" key="4">
    <source>
        <dbReference type="ARBA" id="ARBA00007970"/>
    </source>
</evidence>
<dbReference type="Proteomes" id="UP000264217">
    <property type="component" value="Unassembled WGS sequence"/>
</dbReference>
<evidence type="ECO:0000256" key="11">
    <source>
        <dbReference type="ARBA" id="ARBA00047481"/>
    </source>
</evidence>
<gene>
    <name evidence="12 14" type="primary">hisC</name>
    <name evidence="14" type="ORF">D0C36_05305</name>
</gene>
<accession>A0A372NZL2</accession>
<evidence type="ECO:0000313" key="14">
    <source>
        <dbReference type="EMBL" id="RFZ94947.1"/>
    </source>
</evidence>
<evidence type="ECO:0000256" key="2">
    <source>
        <dbReference type="ARBA" id="ARBA00005011"/>
    </source>
</evidence>
<comment type="pathway">
    <text evidence="2 12">Amino-acid biosynthesis; L-histidine biosynthesis; L-histidine from 5-phospho-alpha-D-ribose 1-diphosphate: step 7/9.</text>
</comment>
<dbReference type="EC" id="2.6.1.9" evidence="12"/>
<dbReference type="PANTHER" id="PTHR42885:SF2">
    <property type="entry name" value="HISTIDINOL-PHOSPHATE AMINOTRANSFERASE"/>
    <property type="match status" value="1"/>
</dbReference>
<reference evidence="14 15" key="1">
    <citation type="submission" date="2018-08" db="EMBL/GenBank/DDBJ databases">
        <title>Mucilaginibacter sp. MYSH2.</title>
        <authorList>
            <person name="Seo T."/>
        </authorList>
    </citation>
    <scope>NUCLEOTIDE SEQUENCE [LARGE SCALE GENOMIC DNA]</scope>
    <source>
        <strain evidence="14 15">MYSH2</strain>
    </source>
</reference>
<dbReference type="GO" id="GO:0004400">
    <property type="term" value="F:histidinol-phosphate transaminase activity"/>
    <property type="evidence" value="ECO:0007669"/>
    <property type="project" value="UniProtKB-UniRule"/>
</dbReference>
<dbReference type="CDD" id="cd00609">
    <property type="entry name" value="AAT_like"/>
    <property type="match status" value="1"/>
</dbReference>
<keyword evidence="7 12" id="KW-0028">Amino-acid biosynthesis</keyword>
<feature type="domain" description="Aminotransferase class I/classII large" evidence="13">
    <location>
        <begin position="65"/>
        <end position="363"/>
    </location>
</feature>
<keyword evidence="8 12" id="KW-0808">Transferase</keyword>
<dbReference type="PROSITE" id="PS00599">
    <property type="entry name" value="AA_TRANSFER_CLASS_2"/>
    <property type="match status" value="1"/>
</dbReference>
<dbReference type="RefSeq" id="WP_117390506.1">
    <property type="nucleotide sequence ID" value="NZ_QWDC01000001.1"/>
</dbReference>
<keyword evidence="9 12" id="KW-0663">Pyridoxal phosphate</keyword>
<comment type="pathway">
    <text evidence="3">Lipid metabolism.</text>
</comment>
<keyword evidence="6 12" id="KW-0032">Aminotransferase</keyword>
<comment type="similarity">
    <text evidence="4 12">Belongs to the class-II pyridoxal-phosphate-dependent aminotransferase family. Histidinol-phosphate aminotransferase subfamily.</text>
</comment>
<dbReference type="InterPro" id="IPR001917">
    <property type="entry name" value="Aminotrans_II_pyridoxalP_BS"/>
</dbReference>
<dbReference type="UniPathway" id="UPA00031">
    <property type="reaction ID" value="UER00012"/>
</dbReference>
<keyword evidence="10 12" id="KW-0368">Histidine biosynthesis</keyword>
<dbReference type="GO" id="GO:0000105">
    <property type="term" value="P:L-histidine biosynthetic process"/>
    <property type="evidence" value="ECO:0007669"/>
    <property type="project" value="UniProtKB-UniRule"/>
</dbReference>
<organism evidence="14 15">
    <name type="scientific">Mucilaginibacter conchicola</name>
    <dbReference type="NCBI Taxonomy" id="2303333"/>
    <lineage>
        <taxon>Bacteria</taxon>
        <taxon>Pseudomonadati</taxon>
        <taxon>Bacteroidota</taxon>
        <taxon>Sphingobacteriia</taxon>
        <taxon>Sphingobacteriales</taxon>
        <taxon>Sphingobacteriaceae</taxon>
        <taxon>Mucilaginibacter</taxon>
    </lineage>
</organism>
<dbReference type="InterPro" id="IPR005861">
    <property type="entry name" value="HisP_aminotrans"/>
</dbReference>
<dbReference type="EMBL" id="QWDC01000001">
    <property type="protein sequence ID" value="RFZ94947.1"/>
    <property type="molecule type" value="Genomic_DNA"/>
</dbReference>
<comment type="subunit">
    <text evidence="5 12">Homodimer.</text>
</comment>
<evidence type="ECO:0000256" key="3">
    <source>
        <dbReference type="ARBA" id="ARBA00005189"/>
    </source>
</evidence>
<name>A0A372NZL2_9SPHI</name>
<comment type="caution">
    <text evidence="14">The sequence shown here is derived from an EMBL/GenBank/DDBJ whole genome shotgun (WGS) entry which is preliminary data.</text>
</comment>
<evidence type="ECO:0000256" key="6">
    <source>
        <dbReference type="ARBA" id="ARBA00022576"/>
    </source>
</evidence>
<dbReference type="PANTHER" id="PTHR42885">
    <property type="entry name" value="HISTIDINOL-PHOSPHATE AMINOTRANSFERASE-RELATED"/>
    <property type="match status" value="1"/>
</dbReference>
<dbReference type="Pfam" id="PF00155">
    <property type="entry name" value="Aminotran_1_2"/>
    <property type="match status" value="1"/>
</dbReference>
<dbReference type="AlphaFoldDB" id="A0A372NZL2"/>
<dbReference type="NCBIfam" id="TIGR01141">
    <property type="entry name" value="hisC"/>
    <property type="match status" value="1"/>
</dbReference>
<dbReference type="GO" id="GO:0030170">
    <property type="term" value="F:pyridoxal phosphate binding"/>
    <property type="evidence" value="ECO:0007669"/>
    <property type="project" value="InterPro"/>
</dbReference>
<comment type="cofactor">
    <cofactor evidence="1 12">
        <name>pyridoxal 5'-phosphate</name>
        <dbReference type="ChEBI" id="CHEBI:597326"/>
    </cofactor>
</comment>
<dbReference type="SUPFAM" id="SSF53383">
    <property type="entry name" value="PLP-dependent transferases"/>
    <property type="match status" value="1"/>
</dbReference>
<dbReference type="InterPro" id="IPR004839">
    <property type="entry name" value="Aminotransferase_I/II_large"/>
</dbReference>
<comment type="catalytic activity">
    <reaction evidence="11 12">
        <text>L-histidinol phosphate + 2-oxoglutarate = 3-(imidazol-4-yl)-2-oxopropyl phosphate + L-glutamate</text>
        <dbReference type="Rhea" id="RHEA:23744"/>
        <dbReference type="ChEBI" id="CHEBI:16810"/>
        <dbReference type="ChEBI" id="CHEBI:29985"/>
        <dbReference type="ChEBI" id="CHEBI:57766"/>
        <dbReference type="ChEBI" id="CHEBI:57980"/>
        <dbReference type="EC" id="2.6.1.9"/>
    </reaction>
</comment>
<keyword evidence="15" id="KW-1185">Reference proteome</keyword>
<dbReference type="InterPro" id="IPR015421">
    <property type="entry name" value="PyrdxlP-dep_Trfase_major"/>
</dbReference>
<dbReference type="Gene3D" id="3.40.640.10">
    <property type="entry name" value="Type I PLP-dependent aspartate aminotransferase-like (Major domain)"/>
    <property type="match status" value="1"/>
</dbReference>
<evidence type="ECO:0000256" key="8">
    <source>
        <dbReference type="ARBA" id="ARBA00022679"/>
    </source>
</evidence>
<evidence type="ECO:0000256" key="12">
    <source>
        <dbReference type="HAMAP-Rule" id="MF_01023"/>
    </source>
</evidence>
<evidence type="ECO:0000256" key="10">
    <source>
        <dbReference type="ARBA" id="ARBA00023102"/>
    </source>
</evidence>
<dbReference type="InterPro" id="IPR015422">
    <property type="entry name" value="PyrdxlP-dep_Trfase_small"/>
</dbReference>
<sequence>MSNEIDQEQLYSGPDGNSPFRGLGGLLRQNIKNLTPYSSARDEFQGEASVFLDANENAYGSPLVQAYNRYPDPMQYQVKMRLSQIKGVPARNIFLGNGSDEAIDILFRSFCNPGIDNVIIVPPTYGMYEVSANINDVKLKRVLLTEDYQLNLEGIAEAIDKNTKLIFICSPNNPTGNSINRDDIETLLANFNGIVVVDEAYINYSRQKTFIQELTEYANLVVLQTLSKAWGLAGLRMGMAFASEEIIEVMNKVKPPYNINEASQTLALQALANIDQVNVWIKETLQQRDNLVLTLRNMAFVLDIYPSDANFILVKTTDANAIYNHLVERGIIVRNRSKVELCEGCLRITIGTPQENDKLIETLQQYTA</sequence>
<evidence type="ECO:0000256" key="5">
    <source>
        <dbReference type="ARBA" id="ARBA00011738"/>
    </source>
</evidence>
<evidence type="ECO:0000256" key="7">
    <source>
        <dbReference type="ARBA" id="ARBA00022605"/>
    </source>
</evidence>
<dbReference type="Gene3D" id="3.90.1150.10">
    <property type="entry name" value="Aspartate Aminotransferase, domain 1"/>
    <property type="match status" value="1"/>
</dbReference>
<protein>
    <recommendedName>
        <fullName evidence="12">Histidinol-phosphate aminotransferase</fullName>
        <ecNumber evidence="12">2.6.1.9</ecNumber>
    </recommendedName>
    <alternativeName>
        <fullName evidence="12">Imidazole acetol-phosphate transaminase</fullName>
    </alternativeName>
</protein>
<evidence type="ECO:0000256" key="9">
    <source>
        <dbReference type="ARBA" id="ARBA00022898"/>
    </source>
</evidence>
<evidence type="ECO:0000259" key="13">
    <source>
        <dbReference type="Pfam" id="PF00155"/>
    </source>
</evidence>